<dbReference type="RefSeq" id="XP_049308289.1">
    <property type="nucleotide sequence ID" value="XM_049452332.1"/>
</dbReference>
<evidence type="ECO:0000313" key="3">
    <source>
        <dbReference type="RefSeq" id="XP_049308289.1"/>
    </source>
</evidence>
<evidence type="ECO:0000313" key="4">
    <source>
        <dbReference type="RefSeq" id="XP_049308290.1"/>
    </source>
</evidence>
<feature type="chain" id="PRO_5045024733" evidence="1">
    <location>
        <begin position="16"/>
        <end position="425"/>
    </location>
</feature>
<keyword evidence="2" id="KW-1185">Reference proteome</keyword>
<sequence length="425" mass="47099">MWILSVLVILPKTLLERTTPHCNSATKFKAKLVRHQLSAEIVAAKTPAKSTFVAALAPSSSSRYKKNNNNSSSSSVAETTVAFNPKQYSSQLIDECVPIAFLVSTSLSPSTVSSLFIDIVFIFIASLINLRVQHFLHNAVKSKLVFLMNDFRIKSLYKPTTTTTTTATVATDSGTELTVILSKILRAIRTVIENNNNNNNSSNSNNIIKSIIETTTTALTNQIPRISEAIPEAPLYSLLPSVNNQNNITVAAFVQLRLFNNNSFSSNNHRTYNNGSKSNKVFLHYTPRDPRLRNSSENQEIFINKHQFDSVSELKITEDLCAYGEVIGGTSAIIIQIISANLPIYCDCNKIINCCKPTCNINKTNNSKFESESASASNNLNIGDHSRSKTISAVNSHKLIYYKKIQKQTQNPTAESHEVENKFLR</sequence>
<evidence type="ECO:0000256" key="1">
    <source>
        <dbReference type="SAM" id="SignalP"/>
    </source>
</evidence>
<gene>
    <name evidence="3 4 5 6" type="primary">LOC125777437</name>
</gene>
<keyword evidence="1" id="KW-0732">Signal</keyword>
<protein>
    <submittedName>
        <fullName evidence="3 4">Uncharacterized protein DDB_G0267764</fullName>
    </submittedName>
</protein>
<name>A0ABM3JGD5_BACDO</name>
<accession>A0ABM3JGD5</accession>
<dbReference type="GeneID" id="125777437"/>
<dbReference type="RefSeq" id="XP_049308292.1">
    <property type="nucleotide sequence ID" value="XM_049452335.1"/>
</dbReference>
<dbReference type="RefSeq" id="XP_049308290.1">
    <property type="nucleotide sequence ID" value="XM_049452333.1"/>
</dbReference>
<evidence type="ECO:0000313" key="6">
    <source>
        <dbReference type="RefSeq" id="XP_049308292.1"/>
    </source>
</evidence>
<organism evidence="2 5">
    <name type="scientific">Bactrocera dorsalis</name>
    <name type="common">Oriental fruit fly</name>
    <name type="synonym">Dacus dorsalis</name>
    <dbReference type="NCBI Taxonomy" id="27457"/>
    <lineage>
        <taxon>Eukaryota</taxon>
        <taxon>Metazoa</taxon>
        <taxon>Ecdysozoa</taxon>
        <taxon>Arthropoda</taxon>
        <taxon>Hexapoda</taxon>
        <taxon>Insecta</taxon>
        <taxon>Pterygota</taxon>
        <taxon>Neoptera</taxon>
        <taxon>Endopterygota</taxon>
        <taxon>Diptera</taxon>
        <taxon>Brachycera</taxon>
        <taxon>Muscomorpha</taxon>
        <taxon>Tephritoidea</taxon>
        <taxon>Tephritidae</taxon>
        <taxon>Bactrocera</taxon>
        <taxon>Bactrocera</taxon>
    </lineage>
</organism>
<reference evidence="3 4" key="1">
    <citation type="submission" date="2025-05" db="UniProtKB">
        <authorList>
            <consortium name="RefSeq"/>
        </authorList>
    </citation>
    <scope>IDENTIFICATION</scope>
    <source>
        <tissue evidence="3 4">Adult</tissue>
    </source>
</reference>
<evidence type="ECO:0000313" key="5">
    <source>
        <dbReference type="RefSeq" id="XP_049308291.1"/>
    </source>
</evidence>
<proteinExistence type="predicted"/>
<feature type="signal peptide" evidence="1">
    <location>
        <begin position="1"/>
        <end position="15"/>
    </location>
</feature>
<dbReference type="Proteomes" id="UP001652620">
    <property type="component" value="Chromosome 3"/>
</dbReference>
<dbReference type="RefSeq" id="XP_049308291.1">
    <property type="nucleotide sequence ID" value="XM_049452334.1"/>
</dbReference>
<evidence type="ECO:0000313" key="2">
    <source>
        <dbReference type="Proteomes" id="UP001652620"/>
    </source>
</evidence>